<dbReference type="FunFam" id="3.30.200.20:FF:000236">
    <property type="entry name" value="Non-specific serine/threonine protein kinase"/>
    <property type="match status" value="1"/>
</dbReference>
<dbReference type="SUPFAM" id="SSF56112">
    <property type="entry name" value="Protein kinase-like (PK-like)"/>
    <property type="match status" value="1"/>
</dbReference>
<feature type="domain" description="Protein kinase" evidence="15">
    <location>
        <begin position="125"/>
        <end position="376"/>
    </location>
</feature>
<evidence type="ECO:0000256" key="14">
    <source>
        <dbReference type="SAM" id="MobiDB-lite"/>
    </source>
</evidence>
<dbReference type="GO" id="GO:0106310">
    <property type="term" value="F:protein serine kinase activity"/>
    <property type="evidence" value="ECO:0007669"/>
    <property type="project" value="RHEA"/>
</dbReference>
<name>A0A1X7QXD4_9SACH</name>
<dbReference type="InterPro" id="IPR000719">
    <property type="entry name" value="Prot_kinase_dom"/>
</dbReference>
<evidence type="ECO:0000256" key="1">
    <source>
        <dbReference type="ARBA" id="ARBA00004123"/>
    </source>
</evidence>
<dbReference type="Proteomes" id="UP000196158">
    <property type="component" value="Unassembled WGS sequence"/>
</dbReference>
<dbReference type="GO" id="GO:0005524">
    <property type="term" value="F:ATP binding"/>
    <property type="evidence" value="ECO:0007669"/>
    <property type="project" value="UniProtKB-UniRule"/>
</dbReference>
<evidence type="ECO:0000256" key="2">
    <source>
        <dbReference type="ARBA" id="ARBA00006234"/>
    </source>
</evidence>
<evidence type="ECO:0000313" key="16">
    <source>
        <dbReference type="EMBL" id="SMN17854.1"/>
    </source>
</evidence>
<dbReference type="PROSITE" id="PS50011">
    <property type="entry name" value="PROTEIN_KINASE_DOM"/>
    <property type="match status" value="1"/>
</dbReference>
<evidence type="ECO:0000256" key="13">
    <source>
        <dbReference type="PROSITE-ProRule" id="PRU10141"/>
    </source>
</evidence>
<dbReference type="InterPro" id="IPR017441">
    <property type="entry name" value="Protein_kinase_ATP_BS"/>
</dbReference>
<dbReference type="Gene3D" id="3.30.310.80">
    <property type="entry name" value="Kinase associated domain 1, KA1"/>
    <property type="match status" value="1"/>
</dbReference>
<dbReference type="InterPro" id="IPR013896">
    <property type="entry name" value="SNF1_UBA"/>
</dbReference>
<reference evidence="16 17" key="1">
    <citation type="submission" date="2017-04" db="EMBL/GenBank/DDBJ databases">
        <authorList>
            <person name="Afonso C.L."/>
            <person name="Miller P.J."/>
            <person name="Scott M.A."/>
            <person name="Spackman E."/>
            <person name="Goraichik I."/>
            <person name="Dimitrov K.M."/>
            <person name="Suarez D.L."/>
            <person name="Swayne D.E."/>
        </authorList>
    </citation>
    <scope>NUCLEOTIDE SEQUENCE [LARGE SCALE GENOMIC DNA]</scope>
</reference>
<dbReference type="PROSITE" id="PS00107">
    <property type="entry name" value="PROTEIN_KINASE_ATP"/>
    <property type="match status" value="1"/>
</dbReference>
<evidence type="ECO:0000256" key="12">
    <source>
        <dbReference type="ARBA" id="ARBA00048679"/>
    </source>
</evidence>
<dbReference type="Pfam" id="PF08587">
    <property type="entry name" value="UBA_2"/>
    <property type="match status" value="1"/>
</dbReference>
<dbReference type="FunFam" id="1.10.510.10:FF:000407">
    <property type="entry name" value="Non-specific serine/threonine protein kinase"/>
    <property type="match status" value="1"/>
</dbReference>
<feature type="compositionally biased region" description="Basic and acidic residues" evidence="14">
    <location>
        <begin position="1"/>
        <end position="11"/>
    </location>
</feature>
<proteinExistence type="inferred from homology"/>
<comment type="catalytic activity">
    <reaction evidence="12">
        <text>L-seryl-[protein] + ATP = O-phospho-L-seryl-[protein] + ADP + H(+)</text>
        <dbReference type="Rhea" id="RHEA:17989"/>
        <dbReference type="Rhea" id="RHEA-COMP:9863"/>
        <dbReference type="Rhea" id="RHEA-COMP:11604"/>
        <dbReference type="ChEBI" id="CHEBI:15378"/>
        <dbReference type="ChEBI" id="CHEBI:29999"/>
        <dbReference type="ChEBI" id="CHEBI:30616"/>
        <dbReference type="ChEBI" id="CHEBI:83421"/>
        <dbReference type="ChEBI" id="CHEBI:456216"/>
        <dbReference type="EC" id="2.7.11.1"/>
    </reaction>
</comment>
<dbReference type="InterPro" id="IPR028375">
    <property type="entry name" value="KA1/Ssp2_C"/>
</dbReference>
<dbReference type="GO" id="GO:0004674">
    <property type="term" value="F:protein serine/threonine kinase activity"/>
    <property type="evidence" value="ECO:0007669"/>
    <property type="project" value="UniProtKB-KW"/>
</dbReference>
<dbReference type="SMART" id="SM00220">
    <property type="entry name" value="S_TKc"/>
    <property type="match status" value="1"/>
</dbReference>
<dbReference type="PROSITE" id="PS00108">
    <property type="entry name" value="PROTEIN_KINASE_ST"/>
    <property type="match status" value="1"/>
</dbReference>
<evidence type="ECO:0000256" key="9">
    <source>
        <dbReference type="ARBA" id="ARBA00023242"/>
    </source>
</evidence>
<evidence type="ECO:0000256" key="10">
    <source>
        <dbReference type="ARBA" id="ARBA00023277"/>
    </source>
</evidence>
<keyword evidence="4 16" id="KW-0723">Serine/threonine-protein kinase</keyword>
<gene>
    <name evidence="16" type="ORF">KASA_0Q02233G</name>
</gene>
<dbReference type="EC" id="2.7.11.1" evidence="3"/>
<dbReference type="STRING" id="1789683.A0A1X7QXD4"/>
<evidence type="ECO:0000256" key="3">
    <source>
        <dbReference type="ARBA" id="ARBA00012513"/>
    </source>
</evidence>
<dbReference type="InterPro" id="IPR032270">
    <property type="entry name" value="AMPK_C"/>
</dbReference>
<evidence type="ECO:0000256" key="5">
    <source>
        <dbReference type="ARBA" id="ARBA00022679"/>
    </source>
</evidence>
<dbReference type="Gene3D" id="3.30.200.20">
    <property type="entry name" value="Phosphorylase Kinase, domain 1"/>
    <property type="match status" value="1"/>
</dbReference>
<keyword evidence="5" id="KW-0808">Transferase</keyword>
<feature type="region of interest" description="Disordered" evidence="14">
    <location>
        <begin position="86"/>
        <end position="105"/>
    </location>
</feature>
<keyword evidence="17" id="KW-1185">Reference proteome</keyword>
<keyword evidence="7 16" id="KW-0418">Kinase</keyword>
<dbReference type="Gene3D" id="1.10.510.10">
    <property type="entry name" value="Transferase(Phosphotransferase) domain 1"/>
    <property type="match status" value="1"/>
</dbReference>
<keyword evidence="9" id="KW-0539">Nucleus</keyword>
<dbReference type="CDD" id="cd14334">
    <property type="entry name" value="UBA_SNF1_fungi"/>
    <property type="match status" value="1"/>
</dbReference>
<dbReference type="Pfam" id="PF16579">
    <property type="entry name" value="AdenylateSensor"/>
    <property type="match status" value="1"/>
</dbReference>
<comment type="subcellular location">
    <subcellularLocation>
        <location evidence="1">Nucleus</location>
    </subcellularLocation>
</comment>
<feature type="region of interest" description="Disordered" evidence="14">
    <location>
        <begin position="1"/>
        <end position="63"/>
    </location>
</feature>
<accession>A0A1X7QXD4</accession>
<dbReference type="CDD" id="cd12122">
    <property type="entry name" value="AMPKA_C"/>
    <property type="match status" value="1"/>
</dbReference>
<evidence type="ECO:0000259" key="15">
    <source>
        <dbReference type="PROSITE" id="PS50011"/>
    </source>
</evidence>
<keyword evidence="8 13" id="KW-0067">ATP-binding</keyword>
<evidence type="ECO:0000313" key="17">
    <source>
        <dbReference type="Proteomes" id="UP000196158"/>
    </source>
</evidence>
<dbReference type="GO" id="GO:0035556">
    <property type="term" value="P:intracellular signal transduction"/>
    <property type="evidence" value="ECO:0007669"/>
    <property type="project" value="TreeGrafter"/>
</dbReference>
<dbReference type="InterPro" id="IPR011009">
    <property type="entry name" value="Kinase-like_dom_sf"/>
</dbReference>
<dbReference type="Gene3D" id="1.10.8.10">
    <property type="entry name" value="DNA helicase RuvA subunit, C-terminal domain"/>
    <property type="match status" value="1"/>
</dbReference>
<dbReference type="OrthoDB" id="193931at2759"/>
<dbReference type="GO" id="GO:0005737">
    <property type="term" value="C:cytoplasm"/>
    <property type="evidence" value="ECO:0007669"/>
    <property type="project" value="TreeGrafter"/>
</dbReference>
<feature type="compositionally biased region" description="Polar residues" evidence="14">
    <location>
        <begin position="52"/>
        <end position="61"/>
    </location>
</feature>
<keyword evidence="10" id="KW-0119">Carbohydrate metabolism</keyword>
<dbReference type="CDD" id="cd14079">
    <property type="entry name" value="STKc_AMPK_alpha"/>
    <property type="match status" value="1"/>
</dbReference>
<evidence type="ECO:0000256" key="8">
    <source>
        <dbReference type="ARBA" id="ARBA00022840"/>
    </source>
</evidence>
<dbReference type="Pfam" id="PF00069">
    <property type="entry name" value="Pkinase"/>
    <property type="match status" value="1"/>
</dbReference>
<dbReference type="GO" id="GO:0005634">
    <property type="term" value="C:nucleus"/>
    <property type="evidence" value="ECO:0007669"/>
    <property type="project" value="UniProtKB-SubCell"/>
</dbReference>
<keyword evidence="6 13" id="KW-0547">Nucleotide-binding</keyword>
<evidence type="ECO:0000256" key="6">
    <source>
        <dbReference type="ARBA" id="ARBA00022741"/>
    </source>
</evidence>
<dbReference type="EMBL" id="FXLY01000002">
    <property type="protein sequence ID" value="SMN17854.1"/>
    <property type="molecule type" value="Genomic_DNA"/>
</dbReference>
<dbReference type="SUPFAM" id="SSF103243">
    <property type="entry name" value="KA1-like"/>
    <property type="match status" value="1"/>
</dbReference>
<evidence type="ECO:0000256" key="11">
    <source>
        <dbReference type="ARBA" id="ARBA00047899"/>
    </source>
</evidence>
<dbReference type="PANTHER" id="PTHR24346:SF110">
    <property type="entry name" value="NON-SPECIFIC SERINE_THREONINE PROTEIN KINASE"/>
    <property type="match status" value="1"/>
</dbReference>
<comment type="similarity">
    <text evidence="2">Belongs to the protein kinase superfamily. CAMK Ser/Thr protein kinase family. SNF1 subfamily.</text>
</comment>
<organism evidence="16 17">
    <name type="scientific">Maudiozyma saulgeensis</name>
    <dbReference type="NCBI Taxonomy" id="1789683"/>
    <lineage>
        <taxon>Eukaryota</taxon>
        <taxon>Fungi</taxon>
        <taxon>Dikarya</taxon>
        <taxon>Ascomycota</taxon>
        <taxon>Saccharomycotina</taxon>
        <taxon>Saccharomycetes</taxon>
        <taxon>Saccharomycetales</taxon>
        <taxon>Saccharomycetaceae</taxon>
        <taxon>Maudiozyma</taxon>
    </lineage>
</organism>
<feature type="compositionally biased region" description="Basic residues" evidence="14">
    <location>
        <begin position="22"/>
        <end position="40"/>
    </location>
</feature>
<evidence type="ECO:0000256" key="7">
    <source>
        <dbReference type="ARBA" id="ARBA00022777"/>
    </source>
</evidence>
<dbReference type="AlphaFoldDB" id="A0A1X7QXD4"/>
<protein>
    <recommendedName>
        <fullName evidence="3">non-specific serine/threonine protein kinase</fullName>
        <ecNumber evidence="3">2.7.11.1</ecNumber>
    </recommendedName>
</protein>
<feature type="binding site" evidence="13">
    <location>
        <position position="154"/>
    </location>
    <ligand>
        <name>ATP</name>
        <dbReference type="ChEBI" id="CHEBI:30616"/>
    </ligand>
</feature>
<dbReference type="InterPro" id="IPR008271">
    <property type="entry name" value="Ser/Thr_kinase_AS"/>
</dbReference>
<dbReference type="PANTHER" id="PTHR24346">
    <property type="entry name" value="MAP/MICROTUBULE AFFINITY-REGULATING KINASE"/>
    <property type="match status" value="1"/>
</dbReference>
<comment type="catalytic activity">
    <reaction evidence="11">
        <text>L-threonyl-[protein] + ATP = O-phospho-L-threonyl-[protein] + ADP + H(+)</text>
        <dbReference type="Rhea" id="RHEA:46608"/>
        <dbReference type="Rhea" id="RHEA-COMP:11060"/>
        <dbReference type="Rhea" id="RHEA-COMP:11605"/>
        <dbReference type="ChEBI" id="CHEBI:15378"/>
        <dbReference type="ChEBI" id="CHEBI:30013"/>
        <dbReference type="ChEBI" id="CHEBI:30616"/>
        <dbReference type="ChEBI" id="CHEBI:61977"/>
        <dbReference type="ChEBI" id="CHEBI:456216"/>
        <dbReference type="EC" id="2.7.11.1"/>
    </reaction>
</comment>
<sequence>MSGDSSRETLEQLRTVSGSPASRHKHKHHHHHHHHHRHHQNRNEQDMDMTPGRNSLMTSAPTVVGQRPPFVSAAQQARTISNRDRYVPSGKNRLMSGHHTAPVANNNYIKRPLPRLADGTRFGSYQIVKTLGTGSFGKVKLAYHITSGQKVALKIINKKILSRRDMQGRIEREISYLRLLRHPHIIKLYDVIKSNDEIIIVLEYAQHELFEYITQHGRLSEDEARHFFQEIISAVEYCHRHKVVHRDLKPENLLLDKHYRVKITDFGLSNIMTDGNFLKTSCGSPNYAAPEIIGGKLYAGPEVDVWSCGVILYVLLCHRLPFDDESLPKLFKNINNGIYALPNFLSPGAASLIKRMLIVNPLGRISIQEIMQDEWFKKDIPLYLVPQDLREDENESLNGDSDTNSLTASIRSGEENIDEELVTALANTMGYGIDEIYESLETETTDPGLLEIRDAYLLMKENKDILKDLRLVRSDSDISLINNKSGEVIDTMAAQQMTTYHRNKDSQYHLTTASGEPCDPMTGSMKQGMMKQQRTYNDTEGTPLDTNESTITILPTSLPQIHRVNMFAEGFPGAGVITPMLTPTSKTRWHFGIRSHSYPLVVMGEVYTALKRLGAQWIRTTERELWTIRVLWKWDGQMNQENVDTLNVIPERMKVVVQLFQTSPNYYLVDLKFDGWETNEATDSNGQIRREATPSAESIAKDEKVSTFSAYPFLNLSTKLINELVRENQVSTDSSQEDLTT</sequence>
<evidence type="ECO:0000256" key="4">
    <source>
        <dbReference type="ARBA" id="ARBA00022527"/>
    </source>
</evidence>